<evidence type="ECO:0000313" key="2">
    <source>
        <dbReference type="Proteomes" id="UP001500392"/>
    </source>
</evidence>
<gene>
    <name evidence="1" type="ORF">GCM10022414_13790</name>
</gene>
<dbReference type="EMBL" id="BAABDM010000002">
    <property type="protein sequence ID" value="GAA4091689.1"/>
    <property type="molecule type" value="Genomic_DNA"/>
</dbReference>
<protein>
    <submittedName>
        <fullName evidence="1">Uncharacterized protein</fullName>
    </submittedName>
</protein>
<sequence length="50" mass="5781">MKAVLDAIGFPVTVQWRKESRRGTLSLKFFSLNDLDDLGKRLGYESDENY</sequence>
<comment type="caution">
    <text evidence="1">The sequence shown here is derived from an EMBL/GenBank/DDBJ whole genome shotgun (WGS) entry which is preliminary data.</text>
</comment>
<name>A0ABP7WLQ7_9GAMM</name>
<evidence type="ECO:0000313" key="1">
    <source>
        <dbReference type="EMBL" id="GAA4091689.1"/>
    </source>
</evidence>
<dbReference type="Proteomes" id="UP001500392">
    <property type="component" value="Unassembled WGS sequence"/>
</dbReference>
<organism evidence="1 2">
    <name type="scientific">Zhongshania borealis</name>
    <dbReference type="NCBI Taxonomy" id="889488"/>
    <lineage>
        <taxon>Bacteria</taxon>
        <taxon>Pseudomonadati</taxon>
        <taxon>Pseudomonadota</taxon>
        <taxon>Gammaproteobacteria</taxon>
        <taxon>Cellvibrionales</taxon>
        <taxon>Spongiibacteraceae</taxon>
        <taxon>Zhongshania</taxon>
    </lineage>
</organism>
<reference evidence="2" key="1">
    <citation type="journal article" date="2019" name="Int. J. Syst. Evol. Microbiol.">
        <title>The Global Catalogue of Microorganisms (GCM) 10K type strain sequencing project: providing services to taxonomists for standard genome sequencing and annotation.</title>
        <authorList>
            <consortium name="The Broad Institute Genomics Platform"/>
            <consortium name="The Broad Institute Genome Sequencing Center for Infectious Disease"/>
            <person name="Wu L."/>
            <person name="Ma J."/>
        </authorList>
    </citation>
    <scope>NUCLEOTIDE SEQUENCE [LARGE SCALE GENOMIC DNA]</scope>
    <source>
        <strain evidence="2">JCM 17304</strain>
    </source>
</reference>
<proteinExistence type="predicted"/>
<keyword evidence="2" id="KW-1185">Reference proteome</keyword>
<accession>A0ABP7WLQ7</accession>